<reference evidence="3 4" key="1">
    <citation type="submission" date="2019-07" db="EMBL/GenBank/DDBJ databases">
        <title>Whole genome shotgun sequence of Microbacterium aerolatum NBRC 103071.</title>
        <authorList>
            <person name="Hosoyama A."/>
            <person name="Uohara A."/>
            <person name="Ohji S."/>
            <person name="Ichikawa N."/>
        </authorList>
    </citation>
    <scope>NUCLEOTIDE SEQUENCE [LARGE SCALE GENOMIC DNA]</scope>
    <source>
        <strain evidence="3 4">NBRC 103071</strain>
    </source>
</reference>
<comment type="caution">
    <text evidence="3">The sequence shown here is derived from an EMBL/GenBank/DDBJ whole genome shotgun (WGS) entry which is preliminary data.</text>
</comment>
<accession>A0A511ABD0</accession>
<dbReference type="Proteomes" id="UP000321225">
    <property type="component" value="Unassembled WGS sequence"/>
</dbReference>
<dbReference type="AlphaFoldDB" id="A0A511ABD0"/>
<feature type="domain" description="Glutamine amidotransferase type-2" evidence="2">
    <location>
        <begin position="2"/>
        <end position="268"/>
    </location>
</feature>
<gene>
    <name evidence="3" type="ORF">MAE01_06560</name>
</gene>
<dbReference type="InterPro" id="IPR017932">
    <property type="entry name" value="GATase_2_dom"/>
</dbReference>
<dbReference type="Gene3D" id="3.60.20.10">
    <property type="entry name" value="Glutamine Phosphoribosylpyrophosphate, subunit 1, domain 1"/>
    <property type="match status" value="1"/>
</dbReference>
<dbReference type="GO" id="GO:0016740">
    <property type="term" value="F:transferase activity"/>
    <property type="evidence" value="ECO:0007669"/>
    <property type="project" value="UniProtKB-KW"/>
</dbReference>
<dbReference type="SUPFAM" id="SSF56235">
    <property type="entry name" value="N-terminal nucleophile aminohydrolases (Ntn hydrolases)"/>
    <property type="match status" value="1"/>
</dbReference>
<dbReference type="CDD" id="cd01908">
    <property type="entry name" value="YafJ"/>
    <property type="match status" value="1"/>
</dbReference>
<dbReference type="RefSeq" id="WP_186806098.1">
    <property type="nucleotide sequence ID" value="NZ_BJUW01000002.1"/>
</dbReference>
<dbReference type="PANTHER" id="PTHR42824:SF1">
    <property type="entry name" value="GLUTAMINE AMIDOTRANSFERASE YAFJ-RELATED"/>
    <property type="match status" value="1"/>
</dbReference>
<sequence>MCRLLGYVTTRPTSVVDVLGRDDFDTFTALTEVHSDGWGMAWHRSLGDETRAVSSARNASIDPEYETLAEQALGCCGLVHLRWATGGLPVSPENTHPFTDAGYAFAHNGHIAPIDHLEAQLSAASRAKLVGDTDSERYFRLIMQCIDEAAGDEAEGVTRALEILVREFPNSSLNALLLTPSKLFAIHINSRVDSPVESLRELFESVEAMPASHATEYYAMDYRITDDAVHVISSGVDADGWTRIPEDTAVMIDLATREVTRLHPVPLP</sequence>
<dbReference type="EMBL" id="BJUW01000002">
    <property type="protein sequence ID" value="GEK85480.1"/>
    <property type="molecule type" value="Genomic_DNA"/>
</dbReference>
<dbReference type="PROSITE" id="PS51278">
    <property type="entry name" value="GATASE_TYPE_2"/>
    <property type="match status" value="1"/>
</dbReference>
<name>A0A511ABD0_9MICO</name>
<keyword evidence="1 3" id="KW-0315">Glutamine amidotransferase</keyword>
<evidence type="ECO:0000313" key="3">
    <source>
        <dbReference type="EMBL" id="GEK85480.1"/>
    </source>
</evidence>
<dbReference type="InterPro" id="IPR029055">
    <property type="entry name" value="Ntn_hydrolases_N"/>
</dbReference>
<proteinExistence type="predicted"/>
<dbReference type="InterPro" id="IPR026869">
    <property type="entry name" value="EgtC-like"/>
</dbReference>
<keyword evidence="4" id="KW-1185">Reference proteome</keyword>
<keyword evidence="3" id="KW-0808">Transferase</keyword>
<protein>
    <submittedName>
        <fullName evidence="3">Class II glutamine amidotransferase</fullName>
    </submittedName>
</protein>
<dbReference type="Pfam" id="PF13230">
    <property type="entry name" value="GATase_4"/>
    <property type="match status" value="1"/>
</dbReference>
<organism evidence="3 4">
    <name type="scientific">Microbacterium aerolatum</name>
    <dbReference type="NCBI Taxonomy" id="153731"/>
    <lineage>
        <taxon>Bacteria</taxon>
        <taxon>Bacillati</taxon>
        <taxon>Actinomycetota</taxon>
        <taxon>Actinomycetes</taxon>
        <taxon>Micrococcales</taxon>
        <taxon>Microbacteriaceae</taxon>
        <taxon>Microbacterium</taxon>
    </lineage>
</organism>
<evidence type="ECO:0000313" key="4">
    <source>
        <dbReference type="Proteomes" id="UP000321225"/>
    </source>
</evidence>
<dbReference type="PANTHER" id="PTHR42824">
    <property type="entry name" value="GLUTAMINE AMIDOTRANSFERASE"/>
    <property type="match status" value="1"/>
</dbReference>
<evidence type="ECO:0000259" key="2">
    <source>
        <dbReference type="PROSITE" id="PS51278"/>
    </source>
</evidence>
<evidence type="ECO:0000256" key="1">
    <source>
        <dbReference type="ARBA" id="ARBA00022962"/>
    </source>
</evidence>